<feature type="compositionally biased region" description="Basic and acidic residues" evidence="1">
    <location>
        <begin position="41"/>
        <end position="57"/>
    </location>
</feature>
<protein>
    <submittedName>
        <fullName evidence="2">Uncharacterized protein</fullName>
    </submittedName>
</protein>
<feature type="region of interest" description="Disordered" evidence="1">
    <location>
        <begin position="37"/>
        <end position="80"/>
    </location>
</feature>
<dbReference type="Proteomes" id="UP000290560">
    <property type="component" value="Unassembled WGS sequence"/>
</dbReference>
<dbReference type="EMBL" id="KV875696">
    <property type="protein sequence ID" value="RZR72480.1"/>
    <property type="molecule type" value="Genomic_DNA"/>
</dbReference>
<evidence type="ECO:0000313" key="2">
    <source>
        <dbReference type="EMBL" id="RZR72480.1"/>
    </source>
</evidence>
<accession>A0A445MDX6</accession>
<proteinExistence type="predicted"/>
<dbReference type="AlphaFoldDB" id="A0A445MDX6"/>
<reference evidence="2" key="1">
    <citation type="journal article" date="2018" name="Data Brief">
        <title>Genome sequence data from 17 accessions of Ensete ventricosum, a staple food crop for millions in Ethiopia.</title>
        <authorList>
            <person name="Yemataw Z."/>
            <person name="Muzemil S."/>
            <person name="Ambachew D."/>
            <person name="Tripathi L."/>
            <person name="Tesfaye K."/>
            <person name="Chala A."/>
            <person name="Farbos A."/>
            <person name="O'Neill P."/>
            <person name="Moore K."/>
            <person name="Grant M."/>
            <person name="Studholme D.J."/>
        </authorList>
    </citation>
    <scope>NUCLEOTIDE SEQUENCE [LARGE SCALE GENOMIC DNA]</scope>
    <source>
        <tissue evidence="2">Leaf</tissue>
    </source>
</reference>
<evidence type="ECO:0000256" key="1">
    <source>
        <dbReference type="SAM" id="MobiDB-lite"/>
    </source>
</evidence>
<sequence length="149" mass="15799">MASVDLITAKIKAFETRMEDILCALFAEFKLGQSLSPKRSKCCESSDRKENPPKKVEQATYSSRRLPLPVGSHLAKGQPPLADALAPRATAPCGHPTADPPLRAPRCKLVCPGATAAPAGLCPYERHWPPLRASAPASGTDIPYGQAAA</sequence>
<organism evidence="2">
    <name type="scientific">Ensete ventricosum</name>
    <name type="common">Abyssinian banana</name>
    <name type="synonym">Musa ensete</name>
    <dbReference type="NCBI Taxonomy" id="4639"/>
    <lineage>
        <taxon>Eukaryota</taxon>
        <taxon>Viridiplantae</taxon>
        <taxon>Streptophyta</taxon>
        <taxon>Embryophyta</taxon>
        <taxon>Tracheophyta</taxon>
        <taxon>Spermatophyta</taxon>
        <taxon>Magnoliopsida</taxon>
        <taxon>Liliopsida</taxon>
        <taxon>Zingiberales</taxon>
        <taxon>Musaceae</taxon>
        <taxon>Ensete</taxon>
    </lineage>
</organism>
<name>A0A445MDX6_ENSVE</name>
<gene>
    <name evidence="2" type="ORF">BHM03_00013903</name>
</gene>